<dbReference type="AlphaFoldDB" id="A0A386RWS5"/>
<geneLocation type="mitochondrion" evidence="2"/>
<protein>
    <submittedName>
        <fullName evidence="2">Uncharacterized protein</fullName>
    </submittedName>
</protein>
<proteinExistence type="predicted"/>
<evidence type="ECO:0000313" key="2">
    <source>
        <dbReference type="EMBL" id="AYE67564.1"/>
    </source>
</evidence>
<organism evidence="2">
    <name type="scientific">Annulohypoxylon stygium</name>
    <dbReference type="NCBI Taxonomy" id="326628"/>
    <lineage>
        <taxon>Eukaryota</taxon>
        <taxon>Fungi</taxon>
        <taxon>Dikarya</taxon>
        <taxon>Ascomycota</taxon>
        <taxon>Pezizomycotina</taxon>
        <taxon>Sordariomycetes</taxon>
        <taxon>Xylariomycetidae</taxon>
        <taxon>Xylariales</taxon>
        <taxon>Hypoxylaceae</taxon>
        <taxon>Annulohypoxylon</taxon>
    </lineage>
</organism>
<dbReference type="EMBL" id="MH620790">
    <property type="protein sequence ID" value="AYE67564.1"/>
    <property type="molecule type" value="Genomic_DNA"/>
</dbReference>
<accession>A0A386RWS5</accession>
<gene>
    <name evidence="2" type="primary">orf429</name>
</gene>
<keyword evidence="2" id="KW-0496">Mitochondrion</keyword>
<sequence>MANLSLIFKLVRKYLNPFALISKLVRRYLSPFALISKLVRRYLSPFAPILKLARKYLNPKNFLVNSFLVNLGKNFFKYIIFILPFILVFKTLYSCILNGVWDYQFFSQQFISNLPFIGKILYGIFWKESSLLSIDTIYYNQWIMETTFVGSLGGILGRTIFETYFTDFIKVPLGGETLMSEGNVNAMNQDSGSKSSDSAGSKSGSSTGPKSGSSAEPKWISEGGSKSSSSKIVYTIPPEYSDIVHQDIKNATEDFRVSNIKSVNMITKINESSSNINLKLPREFWVLISNHSNMLNMYFEQRITWSIEISKHLYVNDRLVVNSLIEKKRTLHEEYLTKVEKLSDGGGDLVNRLKQFYNLTNAYRNAANKEINTIEWTIHESIRRTHPLYKSSELKQTVNIDYPKFKKNFSDEDQKLRKRFSEILNAPKK</sequence>
<evidence type="ECO:0000256" key="1">
    <source>
        <dbReference type="SAM" id="MobiDB-lite"/>
    </source>
</evidence>
<feature type="region of interest" description="Disordered" evidence="1">
    <location>
        <begin position="184"/>
        <end position="230"/>
    </location>
</feature>
<feature type="compositionally biased region" description="Low complexity" evidence="1">
    <location>
        <begin position="191"/>
        <end position="214"/>
    </location>
</feature>
<feature type="compositionally biased region" description="Low complexity" evidence="1">
    <location>
        <begin position="221"/>
        <end position="230"/>
    </location>
</feature>
<reference evidence="2" key="1">
    <citation type="journal article" date="2018" name="Front. Microbiol.">
        <title>Comparison of the Mitochondrial Genome Sequences of Six Annulohypoxylon stygium Isolates Suggests Short Fragment Insertions as a Potential Factor Leading to Larger Genomic Size.</title>
        <authorList>
            <person name="Deng Y."/>
            <person name="Hsiang T."/>
            <person name="Li S."/>
            <person name="Lin L."/>
            <person name="Wang Q."/>
            <person name="Chen Q."/>
            <person name="Xie B."/>
            <person name="Ming R."/>
        </authorList>
    </citation>
    <scope>NUCLEOTIDE SEQUENCE</scope>
    <source>
        <strain evidence="2">A</strain>
    </source>
</reference>
<name>A0A386RWS5_9PEZI</name>